<organism evidence="2 3">
    <name type="scientific">Ancylobacter novellus</name>
    <name type="common">Thiobacillus novellus</name>
    <dbReference type="NCBI Taxonomy" id="921"/>
    <lineage>
        <taxon>Bacteria</taxon>
        <taxon>Pseudomonadati</taxon>
        <taxon>Pseudomonadota</taxon>
        <taxon>Alphaproteobacteria</taxon>
        <taxon>Hyphomicrobiales</taxon>
        <taxon>Xanthobacteraceae</taxon>
        <taxon>Ancylobacter</taxon>
    </lineage>
</organism>
<dbReference type="InterPro" id="IPR003754">
    <property type="entry name" value="4pyrrol_synth_uPrphyn_synth"/>
</dbReference>
<evidence type="ECO:0000313" key="2">
    <source>
        <dbReference type="EMBL" id="PZQ13102.1"/>
    </source>
</evidence>
<dbReference type="InterPro" id="IPR036108">
    <property type="entry name" value="4pyrrol_syn_uPrphyn_synt_sf"/>
</dbReference>
<dbReference type="GO" id="GO:0033014">
    <property type="term" value="P:tetrapyrrole biosynthetic process"/>
    <property type="evidence" value="ECO:0007669"/>
    <property type="project" value="InterPro"/>
</dbReference>
<name>A0A2W5K7H8_ANCNO</name>
<dbReference type="Proteomes" id="UP000249577">
    <property type="component" value="Unassembled WGS sequence"/>
</dbReference>
<comment type="caution">
    <text evidence="2">The sequence shown here is derived from an EMBL/GenBank/DDBJ whole genome shotgun (WGS) entry which is preliminary data.</text>
</comment>
<reference evidence="2 3" key="1">
    <citation type="submission" date="2017-08" db="EMBL/GenBank/DDBJ databases">
        <title>Infants hospitalized years apart are colonized by the same room-sourced microbial strains.</title>
        <authorList>
            <person name="Brooks B."/>
            <person name="Olm M.R."/>
            <person name="Firek B.A."/>
            <person name="Baker R."/>
            <person name="Thomas B.C."/>
            <person name="Morowitz M.J."/>
            <person name="Banfield J.F."/>
        </authorList>
    </citation>
    <scope>NUCLEOTIDE SEQUENCE [LARGE SCALE GENOMIC DNA]</scope>
    <source>
        <strain evidence="2">S2_005_003_R2_43</strain>
    </source>
</reference>
<dbReference type="SUPFAM" id="SSF69618">
    <property type="entry name" value="HemD-like"/>
    <property type="match status" value="1"/>
</dbReference>
<dbReference type="CDD" id="cd06578">
    <property type="entry name" value="HemD"/>
    <property type="match status" value="1"/>
</dbReference>
<protein>
    <submittedName>
        <fullName evidence="2">Uroporphyrinogen-III synthase</fullName>
    </submittedName>
</protein>
<evidence type="ECO:0000259" key="1">
    <source>
        <dbReference type="Pfam" id="PF02602"/>
    </source>
</evidence>
<accession>A0A2W5K7H8</accession>
<dbReference type="Pfam" id="PF02602">
    <property type="entry name" value="HEM4"/>
    <property type="match status" value="1"/>
</dbReference>
<proteinExistence type="predicted"/>
<gene>
    <name evidence="2" type="ORF">DI565_15695</name>
</gene>
<dbReference type="AlphaFoldDB" id="A0A2W5K7H8"/>
<dbReference type="Gene3D" id="3.40.50.10090">
    <property type="match status" value="2"/>
</dbReference>
<dbReference type="GO" id="GO:0004852">
    <property type="term" value="F:uroporphyrinogen-III synthase activity"/>
    <property type="evidence" value="ECO:0007669"/>
    <property type="project" value="InterPro"/>
</dbReference>
<evidence type="ECO:0000313" key="3">
    <source>
        <dbReference type="Proteomes" id="UP000249577"/>
    </source>
</evidence>
<feature type="domain" description="Tetrapyrrole biosynthesis uroporphyrinogen III synthase" evidence="1">
    <location>
        <begin position="14"/>
        <end position="231"/>
    </location>
</feature>
<dbReference type="EMBL" id="QFPN01000008">
    <property type="protein sequence ID" value="PZQ13102.1"/>
    <property type="molecule type" value="Genomic_DNA"/>
</dbReference>
<sequence>MKILVLRPERAARRTAEALSRLGFEAVLAPVLTIEDLASPIPDGPFDAVLATSANGLRKLKERPEIAALSRAPLIAVGDRTAEAGREAGFSTVHVAEGDGRALVDEAAARFPAPARFLHAAGANRAFDVAGALAARGHATTVVELYRATAATELPEAARWALETGALGAALHHSGRIAETFVALSVEAGFAEIVKNLPHATLAPRIAQALERAGCRRIAIARRPDETALIEALQSLVA</sequence>